<gene>
    <name evidence="2" type="ORF">UAU_02805</name>
</gene>
<dbReference type="eggNOG" id="COG5646">
    <property type="taxonomic scope" value="Bacteria"/>
</dbReference>
<dbReference type="Proteomes" id="UP000013782">
    <property type="component" value="Unassembled WGS sequence"/>
</dbReference>
<sequence length="113" mass="12974">MAKKTPPIDTQAYIDQAAPEAQALLSQLAVLLRKMQPTEEKIKWGQPFFFYKERRASIAAYKEHVSVSFSEDLTPEETNQAKNLGYATGQKRVNIRFDQSIPDELLEEMIKKK</sequence>
<organism evidence="2 3">
    <name type="scientific">Enterococcus pallens ATCC BAA-351</name>
    <dbReference type="NCBI Taxonomy" id="1158607"/>
    <lineage>
        <taxon>Bacteria</taxon>
        <taxon>Bacillati</taxon>
        <taxon>Bacillota</taxon>
        <taxon>Bacilli</taxon>
        <taxon>Lactobacillales</taxon>
        <taxon>Enterococcaceae</taxon>
        <taxon>Enterococcus</taxon>
    </lineage>
</organism>
<dbReference type="RefSeq" id="WP_010757788.1">
    <property type="nucleotide sequence ID" value="NZ_ASWD01000001.1"/>
</dbReference>
<dbReference type="HOGENOM" id="CLU_128703_2_0_9"/>
<dbReference type="PATRIC" id="fig|1158607.3.peg.2795"/>
<proteinExistence type="predicted"/>
<accession>R2Q9P3</accession>
<protein>
    <recommendedName>
        <fullName evidence="1">YdhG-like domain-containing protein</fullName>
    </recommendedName>
</protein>
<keyword evidence="3" id="KW-1185">Reference proteome</keyword>
<evidence type="ECO:0000313" key="2">
    <source>
        <dbReference type="EMBL" id="EOH93162.1"/>
    </source>
</evidence>
<evidence type="ECO:0000259" key="1">
    <source>
        <dbReference type="Pfam" id="PF08818"/>
    </source>
</evidence>
<dbReference type="OrthoDB" id="2322845at2"/>
<dbReference type="STRING" id="160454.RV10_GL003732"/>
<dbReference type="Pfam" id="PF08818">
    <property type="entry name" value="DUF1801"/>
    <property type="match status" value="1"/>
</dbReference>
<dbReference type="EMBL" id="AJAQ01000018">
    <property type="protein sequence ID" value="EOH93162.1"/>
    <property type="molecule type" value="Genomic_DNA"/>
</dbReference>
<dbReference type="SUPFAM" id="SSF159888">
    <property type="entry name" value="YdhG-like"/>
    <property type="match status" value="1"/>
</dbReference>
<dbReference type="Gene3D" id="3.90.1150.200">
    <property type="match status" value="1"/>
</dbReference>
<evidence type="ECO:0000313" key="3">
    <source>
        <dbReference type="Proteomes" id="UP000013782"/>
    </source>
</evidence>
<dbReference type="InterPro" id="IPR014922">
    <property type="entry name" value="YdhG-like"/>
</dbReference>
<comment type="caution">
    <text evidence="2">The sequence shown here is derived from an EMBL/GenBank/DDBJ whole genome shotgun (WGS) entry which is preliminary data.</text>
</comment>
<name>R2Q9P3_9ENTE</name>
<dbReference type="AlphaFoldDB" id="R2Q9P3"/>
<feature type="domain" description="YdhG-like" evidence="1">
    <location>
        <begin position="25"/>
        <end position="112"/>
    </location>
</feature>
<reference evidence="2 3" key="1">
    <citation type="submission" date="2013-02" db="EMBL/GenBank/DDBJ databases">
        <title>The Genome Sequence of Enterococcus pallens BAA-351.</title>
        <authorList>
            <consortium name="The Broad Institute Genome Sequencing Platform"/>
            <consortium name="The Broad Institute Genome Sequencing Center for Infectious Disease"/>
            <person name="Earl A.M."/>
            <person name="Gilmore M.S."/>
            <person name="Lebreton F."/>
            <person name="Walker B."/>
            <person name="Young S.K."/>
            <person name="Zeng Q."/>
            <person name="Gargeya S."/>
            <person name="Fitzgerald M."/>
            <person name="Haas B."/>
            <person name="Abouelleil A."/>
            <person name="Alvarado L."/>
            <person name="Arachchi H.M."/>
            <person name="Berlin A.M."/>
            <person name="Chapman S.B."/>
            <person name="Dewar J."/>
            <person name="Goldberg J."/>
            <person name="Griggs A."/>
            <person name="Gujja S."/>
            <person name="Hansen M."/>
            <person name="Howarth C."/>
            <person name="Imamovic A."/>
            <person name="Larimer J."/>
            <person name="McCowan C."/>
            <person name="Murphy C."/>
            <person name="Neiman D."/>
            <person name="Pearson M."/>
            <person name="Priest M."/>
            <person name="Roberts A."/>
            <person name="Saif S."/>
            <person name="Shea T."/>
            <person name="Sisk P."/>
            <person name="Sykes S."/>
            <person name="Wortman J."/>
            <person name="Nusbaum C."/>
            <person name="Birren B."/>
        </authorList>
    </citation>
    <scope>NUCLEOTIDE SEQUENCE [LARGE SCALE GENOMIC DNA]</scope>
    <source>
        <strain evidence="2 3">ATCC BAA-351</strain>
    </source>
</reference>